<protein>
    <recommendedName>
        <fullName evidence="3">PD-(D/E)XK endonuclease-like domain-containing protein</fullName>
    </recommendedName>
</protein>
<dbReference type="InterPro" id="IPR011604">
    <property type="entry name" value="PDDEXK-like_dom_sf"/>
</dbReference>
<dbReference type="Proteomes" id="UP000051952">
    <property type="component" value="Unassembled WGS sequence"/>
</dbReference>
<evidence type="ECO:0000313" key="1">
    <source>
        <dbReference type="EMBL" id="CUG90985.1"/>
    </source>
</evidence>
<accession>A0A0S4JHG6</accession>
<evidence type="ECO:0008006" key="3">
    <source>
        <dbReference type="Google" id="ProtNLM"/>
    </source>
</evidence>
<evidence type="ECO:0000313" key="2">
    <source>
        <dbReference type="Proteomes" id="UP000051952"/>
    </source>
</evidence>
<proteinExistence type="predicted"/>
<dbReference type="AlphaFoldDB" id="A0A0S4JHG6"/>
<reference evidence="2" key="1">
    <citation type="submission" date="2015-09" db="EMBL/GenBank/DDBJ databases">
        <authorList>
            <consortium name="Pathogen Informatics"/>
        </authorList>
    </citation>
    <scope>NUCLEOTIDE SEQUENCE [LARGE SCALE GENOMIC DNA]</scope>
    <source>
        <strain evidence="2">Lake Konstanz</strain>
    </source>
</reference>
<dbReference type="VEuPathDB" id="TriTrypDB:BSAL_29600"/>
<keyword evidence="2" id="KW-1185">Reference proteome</keyword>
<name>A0A0S4JHG6_BODSA</name>
<dbReference type="OrthoDB" id="240844at2759"/>
<sequence length="233" mass="25594">MKKISHPSGKLITFNSQWHQYSMDGCGTLKSVSKVLDKHFPFDEARVSSIVSGKTGQTPAEVTAGWKRQAVLGKNIHAYIEAKLRNEPPPVVPAASPMLGLAGTIDFLGRNKRTGAILVGDWKTSGSVTSSFRFGSFETPAIGMLSHLPNAKLYRYAMQIMIYGFMLRLEGYDSMFGPELLTKPIEYGIIQMSKTETGDVDLEFKKVCDSTILPLEGEMGVDELLRAVIRGGM</sequence>
<dbReference type="Gene3D" id="3.90.320.10">
    <property type="match status" value="1"/>
</dbReference>
<dbReference type="EMBL" id="CYKH01001882">
    <property type="protein sequence ID" value="CUG90985.1"/>
    <property type="molecule type" value="Genomic_DNA"/>
</dbReference>
<gene>
    <name evidence="1" type="ORF">BSAL_29600</name>
</gene>
<organism evidence="1 2">
    <name type="scientific">Bodo saltans</name>
    <name type="common">Flagellated protozoan</name>
    <dbReference type="NCBI Taxonomy" id="75058"/>
    <lineage>
        <taxon>Eukaryota</taxon>
        <taxon>Discoba</taxon>
        <taxon>Euglenozoa</taxon>
        <taxon>Kinetoplastea</taxon>
        <taxon>Metakinetoplastina</taxon>
        <taxon>Eubodonida</taxon>
        <taxon>Bodonidae</taxon>
        <taxon>Bodo</taxon>
    </lineage>
</organism>